<protein>
    <submittedName>
        <fullName evidence="2">Alpha-E domain-containing protein</fullName>
    </submittedName>
</protein>
<proteinExistence type="predicted"/>
<dbReference type="PANTHER" id="PTHR34595:SF7">
    <property type="entry name" value="SLL1039 PROTEIN"/>
    <property type="match status" value="1"/>
</dbReference>
<dbReference type="Pfam" id="PF04168">
    <property type="entry name" value="Alpha-E"/>
    <property type="match status" value="1"/>
</dbReference>
<reference evidence="2 3" key="1">
    <citation type="submission" date="2020-02" db="EMBL/GenBank/DDBJ databases">
        <title>Genomic and physiological characterization of two novel Nitrospinaceae genera.</title>
        <authorList>
            <person name="Mueller A.J."/>
            <person name="Jung M.-Y."/>
            <person name="Strachan C.R."/>
            <person name="Herbold C.W."/>
            <person name="Kirkegaard R.H."/>
            <person name="Daims H."/>
        </authorList>
    </citation>
    <scope>NUCLEOTIDE SEQUENCE [LARGE SCALE GENOMIC DNA]</scope>
    <source>
        <strain evidence="2">EB</strain>
    </source>
</reference>
<evidence type="ECO:0000313" key="3">
    <source>
        <dbReference type="Proteomes" id="UP000594688"/>
    </source>
</evidence>
<dbReference type="PANTHER" id="PTHR34595">
    <property type="entry name" value="BLR5612 PROTEIN"/>
    <property type="match status" value="1"/>
</dbReference>
<evidence type="ECO:0000259" key="1">
    <source>
        <dbReference type="Pfam" id="PF04168"/>
    </source>
</evidence>
<dbReference type="InterPro" id="IPR051680">
    <property type="entry name" value="ATP-dep_Glu-Cys_Ligase-2"/>
</dbReference>
<dbReference type="InterPro" id="IPR007296">
    <property type="entry name" value="DUF403"/>
</dbReference>
<feature type="domain" description="DUF403" evidence="1">
    <location>
        <begin position="1"/>
        <end position="314"/>
    </location>
</feature>
<accession>A0A7T0G0Z5</accession>
<dbReference type="EMBL" id="CP048685">
    <property type="protein sequence ID" value="QPJ62835.1"/>
    <property type="molecule type" value="Genomic_DNA"/>
</dbReference>
<sequence length="330" mass="37944">MLSRVANALYWMNRYLERAENTARIIESQLHMLLDLPSMRKDPNAWKPLVDITGDAKYFTENIGDYTRENVIFFHTFDNKYPHSITSCLTAARENARSVREIIPSEMWEKINNLYLGIAEPGADEEAGRSPHKFYYDIKMSCHLIIGIAYSTMAHGEAWHFSQLGRYLERADKTSRILDVKYFIILPRVDYVGSSLDNVQWTALLKSTSSLEMYRKRFNLISSNNIVDFLIFDRVFPRSVLYCINHAEQSLSKIYGASDELSSSSSLYRLMGKLKGKVNYSHIDEVMDIGLHQFLDGIQYDLNTVGEEIHENFFALKKVSDSSSIGAQVQ</sequence>
<evidence type="ECO:0000313" key="2">
    <source>
        <dbReference type="EMBL" id="QPJ62835.1"/>
    </source>
</evidence>
<organism evidence="2 3">
    <name type="scientific">Candidatus Nitronauta litoralis</name>
    <dbReference type="NCBI Taxonomy" id="2705533"/>
    <lineage>
        <taxon>Bacteria</taxon>
        <taxon>Pseudomonadati</taxon>
        <taxon>Nitrospinota/Tectimicrobiota group</taxon>
        <taxon>Nitrospinota</taxon>
        <taxon>Nitrospinia</taxon>
        <taxon>Nitrospinales</taxon>
        <taxon>Nitrospinaceae</taxon>
        <taxon>Candidatus Nitronauta</taxon>
    </lineage>
</organism>
<dbReference type="AlphaFoldDB" id="A0A7T0G0Z5"/>
<gene>
    <name evidence="2" type="ORF">G3M70_13495</name>
</gene>
<name>A0A7T0G0Z5_9BACT</name>
<dbReference type="Proteomes" id="UP000594688">
    <property type="component" value="Chromosome"/>
</dbReference>
<dbReference type="KEGG" id="nli:G3M70_13495"/>